<dbReference type="InterPro" id="IPR036188">
    <property type="entry name" value="FAD/NAD-bd_sf"/>
</dbReference>
<dbReference type="AlphaFoldDB" id="A0A2P6V0Y7"/>
<evidence type="ECO:0000256" key="1">
    <source>
        <dbReference type="ARBA" id="ARBA00001974"/>
    </source>
</evidence>
<evidence type="ECO:0000313" key="7">
    <source>
        <dbReference type="Proteomes" id="UP000239649"/>
    </source>
</evidence>
<dbReference type="GO" id="GO:0008812">
    <property type="term" value="F:choline dehydrogenase activity"/>
    <property type="evidence" value="ECO:0007669"/>
    <property type="project" value="TreeGrafter"/>
</dbReference>
<keyword evidence="4" id="KW-0274">FAD</keyword>
<keyword evidence="7" id="KW-1185">Reference proteome</keyword>
<organism evidence="6 7">
    <name type="scientific">Micractinium conductrix</name>
    <dbReference type="NCBI Taxonomy" id="554055"/>
    <lineage>
        <taxon>Eukaryota</taxon>
        <taxon>Viridiplantae</taxon>
        <taxon>Chlorophyta</taxon>
        <taxon>core chlorophytes</taxon>
        <taxon>Trebouxiophyceae</taxon>
        <taxon>Chlorellales</taxon>
        <taxon>Chlorellaceae</taxon>
        <taxon>Chlorella clade</taxon>
        <taxon>Micractinium</taxon>
    </lineage>
</organism>
<dbReference type="InterPro" id="IPR012132">
    <property type="entry name" value="GMC_OxRdtase"/>
</dbReference>
<gene>
    <name evidence="6" type="ORF">C2E20_8565</name>
</gene>
<dbReference type="Pfam" id="PF05199">
    <property type="entry name" value="GMC_oxred_C"/>
    <property type="match status" value="1"/>
</dbReference>
<feature type="domain" description="Glucose-methanol-choline oxidoreductase N-terminal" evidence="5">
    <location>
        <begin position="832"/>
        <end position="846"/>
    </location>
</feature>
<dbReference type="SUPFAM" id="SSF51905">
    <property type="entry name" value="FAD/NAD(P)-binding domain"/>
    <property type="match status" value="1"/>
</dbReference>
<dbReference type="Pfam" id="PF00732">
    <property type="entry name" value="GMC_oxred_N"/>
    <property type="match status" value="1"/>
</dbReference>
<dbReference type="PANTHER" id="PTHR11552">
    <property type="entry name" value="GLUCOSE-METHANOL-CHOLINE GMC OXIDOREDUCTASE"/>
    <property type="match status" value="1"/>
</dbReference>
<evidence type="ECO:0000313" key="6">
    <source>
        <dbReference type="EMBL" id="PSC67760.1"/>
    </source>
</evidence>
<evidence type="ECO:0000259" key="5">
    <source>
        <dbReference type="PROSITE" id="PS00624"/>
    </source>
</evidence>
<dbReference type="GO" id="GO:0016020">
    <property type="term" value="C:membrane"/>
    <property type="evidence" value="ECO:0007669"/>
    <property type="project" value="TreeGrafter"/>
</dbReference>
<dbReference type="PROSITE" id="PS00624">
    <property type="entry name" value="GMC_OXRED_2"/>
    <property type="match status" value="1"/>
</dbReference>
<proteinExistence type="inferred from homology"/>
<name>A0A2P6V0Y7_9CHLO</name>
<dbReference type="STRING" id="554055.A0A2P6V0Y7"/>
<accession>A0A2P6V0Y7</accession>
<dbReference type="SMR" id="A0A2P6V0Y7"/>
<dbReference type="InterPro" id="IPR000172">
    <property type="entry name" value="GMC_OxRdtase_N"/>
</dbReference>
<dbReference type="GO" id="GO:0050660">
    <property type="term" value="F:flavin adenine dinucleotide binding"/>
    <property type="evidence" value="ECO:0007669"/>
    <property type="project" value="InterPro"/>
</dbReference>
<evidence type="ECO:0000256" key="4">
    <source>
        <dbReference type="ARBA" id="ARBA00022827"/>
    </source>
</evidence>
<dbReference type="Proteomes" id="UP000239649">
    <property type="component" value="Unassembled WGS sequence"/>
</dbReference>
<dbReference type="EMBL" id="LHPF02000048">
    <property type="protein sequence ID" value="PSC67760.1"/>
    <property type="molecule type" value="Genomic_DNA"/>
</dbReference>
<evidence type="ECO:0000256" key="2">
    <source>
        <dbReference type="ARBA" id="ARBA00010790"/>
    </source>
</evidence>
<dbReference type="OrthoDB" id="269227at2759"/>
<comment type="similarity">
    <text evidence="2">Belongs to the GMC oxidoreductase family.</text>
</comment>
<dbReference type="Gene3D" id="3.30.560.10">
    <property type="entry name" value="Glucose Oxidase, domain 3"/>
    <property type="match status" value="1"/>
</dbReference>
<dbReference type="PANTHER" id="PTHR11552:SF147">
    <property type="entry name" value="CHOLINE DEHYDROGENASE, MITOCHONDRIAL"/>
    <property type="match status" value="1"/>
</dbReference>
<protein>
    <submittedName>
        <fullName evidence="6">Glucose-methanol-choline oxidoreductase</fullName>
    </submittedName>
</protein>
<dbReference type="InterPro" id="IPR007867">
    <property type="entry name" value="GMC_OxRtase_C"/>
</dbReference>
<dbReference type="SUPFAM" id="SSF54373">
    <property type="entry name" value="FAD-linked reductases, C-terminal domain"/>
    <property type="match status" value="1"/>
</dbReference>
<dbReference type="GO" id="GO:0019285">
    <property type="term" value="P:glycine betaine biosynthetic process from choline"/>
    <property type="evidence" value="ECO:0007669"/>
    <property type="project" value="TreeGrafter"/>
</dbReference>
<comment type="caution">
    <text evidence="6">The sequence shown here is derived from an EMBL/GenBank/DDBJ whole genome shotgun (WGS) entry which is preliminary data.</text>
</comment>
<comment type="cofactor">
    <cofactor evidence="1">
        <name>FAD</name>
        <dbReference type="ChEBI" id="CHEBI:57692"/>
    </cofactor>
</comment>
<reference evidence="6 7" key="1">
    <citation type="journal article" date="2018" name="Plant J.">
        <title>Genome sequences of Chlorella sorokiniana UTEX 1602 and Micractinium conductrix SAG 241.80: implications to maltose excretion by a green alga.</title>
        <authorList>
            <person name="Arriola M.B."/>
            <person name="Velmurugan N."/>
            <person name="Zhang Y."/>
            <person name="Plunkett M.H."/>
            <person name="Hondzo H."/>
            <person name="Barney B.M."/>
        </authorList>
    </citation>
    <scope>NUCLEOTIDE SEQUENCE [LARGE SCALE GENOMIC DNA]</scope>
    <source>
        <strain evidence="6 7">SAG 241.80</strain>
    </source>
</reference>
<sequence>MAEMAGGGEGDGMLMGGAGSANTTDACYSDPSNPDCAAFERSDDDWAADIELLCSAMPFMPGCTLAEQCMNGTAAGEYCEMSSLAGNICLDMPGMKGCEAWNALCGAASAVEQCSSPGPVVALPTTALAKEGLESLCSTHCMDGCPDCEMGKLWNTCTDPLSVLAWMCYAMPDMPECLAAPQGSGMVVACGDAEVAATFPLVCAQPPTPAANFQHRLRTCRTAGVAASASGSPAVTMAGLSTVLAVLALLPSPVAMAMTPMPTPALAPGPAIDDIGGNCPLLGRGNMEAPCYSDPSAAACVSFERSDAGWADDLSQLCSAMPYAVGCWLWHLCKTGAASGTYCALPSLTANVCVDAPLVNATSAPGCEAWAALCGAQGSVVAQCSAPGPLPDIINTLTTRDGINSLCGMHYMDGCNECTPHEGPAVHDFAACADPGPLPTLAHQCYAMPEMGECTQTGITAMCSGAEARATFPTVCVDPPNPTTLAPAPAVSACDVAAGAGAPPAASARPASHSRASLVASRSGFCAPSPALRSQRTSTVAPARRAASAPRASAVDDIQRALSTAGSPVSGKQYDYILVGGGTAACVLANRLTADGSKRVLVLEAGADNVSRDVKVPAAITRLFRSPLDWNLFSELQEQLAARQIYMARGRLLGGSSATNATLYHRGAAADYDAWGVPGWGAADVLPWFVKAETNAEFAAGKYHGAGGNMRVENPRYSNPQLHGAFFAAAQQMGLPQNTDFNNWDQDHAGFGTFQVMQEKGTRADMYRQYLKPALGRPNLQVLTGASVTKVHIDKAGGKPRALGVEFSLDGPAGERMAAELAPGGEVLMCAGAVHSPHILQLSGVGSAATLADHGIAAVADLPGVGANMQDQPACLTAAPLKDKYDGISLTDHIYNSKGQIRKRAIASYLLQGKGGLTSTGCDRGAFVRTAGQALPDLQVRFVPGMALDADGVSTYVRFAKFQSQGLKWPSGITVQLIACRPHSKGSVGLKNADPFTPPKLRPGYLTDKAGADLATLRSGVHWARDLASSGPLSEFLEGELFPGSQVVSDDDIDSYIRRTIHSSNAIVGTCRMGAAGEAGVVVDNQLRVQGVDGLRVVDASVMPRIPGGQVGAPVVMLAERAAAMLTGQAALAGASAAAPPTPVAA</sequence>
<keyword evidence="3" id="KW-0285">Flavoprotein</keyword>
<evidence type="ECO:0000256" key="3">
    <source>
        <dbReference type="ARBA" id="ARBA00022630"/>
    </source>
</evidence>
<dbReference type="Gene3D" id="3.50.50.60">
    <property type="entry name" value="FAD/NAD(P)-binding domain"/>
    <property type="match status" value="1"/>
</dbReference>